<dbReference type="PROSITE" id="PS50088">
    <property type="entry name" value="ANK_REPEAT"/>
    <property type="match status" value="2"/>
</dbReference>
<feature type="repeat" description="ANK" evidence="3">
    <location>
        <begin position="533"/>
        <end position="557"/>
    </location>
</feature>
<dbReference type="InterPro" id="IPR002110">
    <property type="entry name" value="Ankyrin_rpt"/>
</dbReference>
<evidence type="ECO:0000256" key="2">
    <source>
        <dbReference type="ARBA" id="ARBA00023043"/>
    </source>
</evidence>
<dbReference type="Pfam" id="PF12796">
    <property type="entry name" value="Ank_2"/>
    <property type="match status" value="1"/>
</dbReference>
<dbReference type="Proteomes" id="UP001190700">
    <property type="component" value="Unassembled WGS sequence"/>
</dbReference>
<feature type="repeat" description="ANK" evidence="3">
    <location>
        <begin position="467"/>
        <end position="499"/>
    </location>
</feature>
<feature type="region of interest" description="Disordered" evidence="4">
    <location>
        <begin position="594"/>
        <end position="615"/>
    </location>
</feature>
<accession>A0AAE0CBI9</accession>
<gene>
    <name evidence="5" type="ORF">CYMTET_39725</name>
</gene>
<sequence>TWKQREAQKRSQGEYKYFIRIAKDIRTRPFGSGVVLGAVGLACCSRMATDLVAQTKSPKDQADGQVNCTDAAAANDKITGAAVAAVEGRVTCRARQQLIVHQDHSDAEKLAPPLEPPHGDVPEEDDAMCPRDQVSSVDHSAHPREGALGSDGSSPADLELEGQVARIIRHGKALIFAYIQTPGDAEPQGVLFKNEAGSAFDHNGTPQPFPTSRRDMRVGDKVRVTVISSLQDEYKYGKAIFHVKRWHRVCPSDQTAPPLNLGPTAVHTRRSGKAARAGWVRCPLCPPSSFKRYNFNGGLAQHLDAIHYPIACADMSLAEVTEWRCQAMELALSMGASAGRTGGGKARGTGRGSERGVGCGFLEKEEHPGLVAARNGDLAVLTELLEGGWRPFDGGSLDHHGASALDWAGGRGHLACVHALLPCTKGLQPCRLDGRGPAHWAARHGQCATLKALLEAGCGHVEARTNDGTSMLMLACYGGHVEAAALLVCLGANVAARNQWDCDAGHFAAMGDNVEVCRWLVAQGVVLDRPQCAGHTALHKAADLGCLQVVRYLVREGGLTEQQLDMLRQVDGASPLMLDSPSCCTEVKPANEKCKDEGGTPHVEKKWKSRPPSLVARQRGHHECAELLAADGL</sequence>
<dbReference type="EMBL" id="LGRX02026414">
    <property type="protein sequence ID" value="KAK3250920.1"/>
    <property type="molecule type" value="Genomic_DNA"/>
</dbReference>
<feature type="compositionally biased region" description="Basic and acidic residues" evidence="4">
    <location>
        <begin position="594"/>
        <end position="606"/>
    </location>
</feature>
<evidence type="ECO:0000256" key="4">
    <source>
        <dbReference type="SAM" id="MobiDB-lite"/>
    </source>
</evidence>
<feature type="non-terminal residue" evidence="5">
    <location>
        <position position="1"/>
    </location>
</feature>
<dbReference type="InterPro" id="IPR036770">
    <property type="entry name" value="Ankyrin_rpt-contain_sf"/>
</dbReference>
<organism evidence="5 6">
    <name type="scientific">Cymbomonas tetramitiformis</name>
    <dbReference type="NCBI Taxonomy" id="36881"/>
    <lineage>
        <taxon>Eukaryota</taxon>
        <taxon>Viridiplantae</taxon>
        <taxon>Chlorophyta</taxon>
        <taxon>Pyramimonadophyceae</taxon>
        <taxon>Pyramimonadales</taxon>
        <taxon>Pyramimonadaceae</taxon>
        <taxon>Cymbomonas</taxon>
    </lineage>
</organism>
<dbReference type="SMART" id="SM00248">
    <property type="entry name" value="ANK"/>
    <property type="match status" value="6"/>
</dbReference>
<dbReference type="AlphaFoldDB" id="A0AAE0CBI9"/>
<dbReference type="PANTHER" id="PTHR24173:SF74">
    <property type="entry name" value="ANKYRIN REPEAT DOMAIN-CONTAINING PROTEIN 16"/>
    <property type="match status" value="1"/>
</dbReference>
<proteinExistence type="predicted"/>
<keyword evidence="2 3" id="KW-0040">ANK repeat</keyword>
<reference evidence="5 6" key="1">
    <citation type="journal article" date="2015" name="Genome Biol. Evol.">
        <title>Comparative Genomics of a Bacterivorous Green Alga Reveals Evolutionary Causalities and Consequences of Phago-Mixotrophic Mode of Nutrition.</title>
        <authorList>
            <person name="Burns J.A."/>
            <person name="Paasch A."/>
            <person name="Narechania A."/>
            <person name="Kim E."/>
        </authorList>
    </citation>
    <scope>NUCLEOTIDE SEQUENCE [LARGE SCALE GENOMIC DNA]</scope>
    <source>
        <strain evidence="5 6">PLY_AMNH</strain>
    </source>
</reference>
<comment type="caution">
    <text evidence="5">The sequence shown here is derived from an EMBL/GenBank/DDBJ whole genome shotgun (WGS) entry which is preliminary data.</text>
</comment>
<evidence type="ECO:0000256" key="3">
    <source>
        <dbReference type="PROSITE-ProRule" id="PRU00023"/>
    </source>
</evidence>
<keyword evidence="1" id="KW-0677">Repeat</keyword>
<dbReference type="PROSITE" id="PS50297">
    <property type="entry name" value="ANK_REP_REGION"/>
    <property type="match status" value="2"/>
</dbReference>
<dbReference type="Gene3D" id="1.25.40.20">
    <property type="entry name" value="Ankyrin repeat-containing domain"/>
    <property type="match status" value="1"/>
</dbReference>
<evidence type="ECO:0000256" key="1">
    <source>
        <dbReference type="ARBA" id="ARBA00022737"/>
    </source>
</evidence>
<keyword evidence="6" id="KW-1185">Reference proteome</keyword>
<evidence type="ECO:0008006" key="7">
    <source>
        <dbReference type="Google" id="ProtNLM"/>
    </source>
</evidence>
<evidence type="ECO:0000313" key="6">
    <source>
        <dbReference type="Proteomes" id="UP001190700"/>
    </source>
</evidence>
<name>A0AAE0CBI9_9CHLO</name>
<dbReference type="SUPFAM" id="SSF48403">
    <property type="entry name" value="Ankyrin repeat"/>
    <property type="match status" value="1"/>
</dbReference>
<evidence type="ECO:0000313" key="5">
    <source>
        <dbReference type="EMBL" id="KAK3250920.1"/>
    </source>
</evidence>
<protein>
    <recommendedName>
        <fullName evidence="7">RING-type E3 ubiquitin transferase</fullName>
    </recommendedName>
</protein>
<feature type="region of interest" description="Disordered" evidence="4">
    <location>
        <begin position="102"/>
        <end position="156"/>
    </location>
</feature>
<dbReference type="PANTHER" id="PTHR24173">
    <property type="entry name" value="ANKYRIN REPEAT CONTAINING"/>
    <property type="match status" value="1"/>
</dbReference>